<dbReference type="Proteomes" id="UP001165653">
    <property type="component" value="Unassembled WGS sequence"/>
</dbReference>
<proteinExistence type="predicted"/>
<organism evidence="3 4">
    <name type="scientific">Luteolibacter rhizosphaerae</name>
    <dbReference type="NCBI Taxonomy" id="2989719"/>
    <lineage>
        <taxon>Bacteria</taxon>
        <taxon>Pseudomonadati</taxon>
        <taxon>Verrucomicrobiota</taxon>
        <taxon>Verrucomicrobiia</taxon>
        <taxon>Verrucomicrobiales</taxon>
        <taxon>Verrucomicrobiaceae</taxon>
        <taxon>Luteolibacter</taxon>
    </lineage>
</organism>
<keyword evidence="1" id="KW-0812">Transmembrane</keyword>
<dbReference type="SUPFAM" id="SSF110857">
    <property type="entry name" value="Gamma-glutamyl cyclotransferase-like"/>
    <property type="match status" value="1"/>
</dbReference>
<dbReference type="CDD" id="cd06661">
    <property type="entry name" value="GGCT_like"/>
    <property type="match status" value="1"/>
</dbReference>
<dbReference type="EMBL" id="JAPDDR010000004">
    <property type="protein sequence ID" value="MCW1913556.1"/>
    <property type="molecule type" value="Genomic_DNA"/>
</dbReference>
<accession>A0ABT3G154</accession>
<dbReference type="RefSeq" id="WP_264513059.1">
    <property type="nucleotide sequence ID" value="NZ_JAPDDR010000004.1"/>
</dbReference>
<feature type="transmembrane region" description="Helical" evidence="1">
    <location>
        <begin position="211"/>
        <end position="229"/>
    </location>
</feature>
<keyword evidence="1" id="KW-0472">Membrane</keyword>
<evidence type="ECO:0000259" key="2">
    <source>
        <dbReference type="Pfam" id="PF06094"/>
    </source>
</evidence>
<protein>
    <submittedName>
        <fullName evidence="3">Gamma-glutamylcyclotransferase</fullName>
    </submittedName>
</protein>
<dbReference type="InterPro" id="IPR013024">
    <property type="entry name" value="GGCT-like"/>
</dbReference>
<keyword evidence="1" id="KW-1133">Transmembrane helix</keyword>
<evidence type="ECO:0000313" key="3">
    <source>
        <dbReference type="EMBL" id="MCW1913556.1"/>
    </source>
</evidence>
<name>A0ABT3G154_9BACT</name>
<reference evidence="3" key="1">
    <citation type="submission" date="2022-10" db="EMBL/GenBank/DDBJ databases">
        <title>Luteolibacter sp. GHJ8, whole genome shotgun sequencing project.</title>
        <authorList>
            <person name="Zhao G."/>
            <person name="Shen L."/>
        </authorList>
    </citation>
    <scope>NUCLEOTIDE SEQUENCE</scope>
    <source>
        <strain evidence="3">GHJ8</strain>
    </source>
</reference>
<dbReference type="Gene3D" id="3.10.490.10">
    <property type="entry name" value="Gamma-glutamyl cyclotransferase-like"/>
    <property type="match status" value="1"/>
</dbReference>
<gene>
    <name evidence="3" type="ORF">OJ996_08220</name>
</gene>
<evidence type="ECO:0000313" key="4">
    <source>
        <dbReference type="Proteomes" id="UP001165653"/>
    </source>
</evidence>
<dbReference type="InterPro" id="IPR009288">
    <property type="entry name" value="AIG2-like_dom"/>
</dbReference>
<feature type="transmembrane region" description="Helical" evidence="1">
    <location>
        <begin position="179"/>
        <end position="199"/>
    </location>
</feature>
<feature type="transmembrane region" description="Helical" evidence="1">
    <location>
        <begin position="143"/>
        <end position="167"/>
    </location>
</feature>
<comment type="caution">
    <text evidence="3">The sequence shown here is derived from an EMBL/GenBank/DDBJ whole genome shotgun (WGS) entry which is preliminary data.</text>
</comment>
<sequence length="232" mass="26061">MAEGLEEGRELVFVYGTLRSGAPDAVRMVDMEWVGNGRAKGVLYSIDSRPALVYVHDEGWNVVGEIHRASVASLRELDEFHGIPSGESSGSHYRRVRRSIVSSRSYSERHEVWLWEWTGGMEDKVKIRSGNWMEVAIPRTTPIMTWVAFGCLLAGPLMLFAYLYFVWDPMGSSDDFIENVVMVLSLASPFAGCLAVYLAGRRRERQKVFRLVSGLLLVSEALLVVWILANMG</sequence>
<evidence type="ECO:0000256" key="1">
    <source>
        <dbReference type="SAM" id="Phobius"/>
    </source>
</evidence>
<dbReference type="InterPro" id="IPR036568">
    <property type="entry name" value="GGCT-like_sf"/>
</dbReference>
<feature type="domain" description="Gamma-glutamylcyclotransferase AIG2-like" evidence="2">
    <location>
        <begin position="12"/>
        <end position="133"/>
    </location>
</feature>
<keyword evidence="4" id="KW-1185">Reference proteome</keyword>
<dbReference type="Pfam" id="PF06094">
    <property type="entry name" value="GGACT"/>
    <property type="match status" value="1"/>
</dbReference>